<gene>
    <name evidence="2" type="ORF">KDL01_34065</name>
</gene>
<reference evidence="2" key="1">
    <citation type="submission" date="2021-04" db="EMBL/GenBank/DDBJ databases">
        <title>Genome based classification of Actinospica acidithermotolerans sp. nov., an actinobacterium isolated from an Indonesian hot spring.</title>
        <authorList>
            <person name="Kusuma A.B."/>
            <person name="Putra K.E."/>
            <person name="Nafisah S."/>
            <person name="Loh J."/>
            <person name="Nouioui I."/>
            <person name="Goodfellow M."/>
        </authorList>
    </citation>
    <scope>NUCLEOTIDE SEQUENCE</scope>
    <source>
        <strain evidence="2">CSCA 57</strain>
    </source>
</reference>
<dbReference type="RefSeq" id="WP_212532804.1">
    <property type="nucleotide sequence ID" value="NZ_JAGSOG010000281.1"/>
</dbReference>
<feature type="domain" description="Mycothiol-dependent maleylpyruvate isomerase metal-binding" evidence="1">
    <location>
        <begin position="8"/>
        <end position="94"/>
    </location>
</feature>
<dbReference type="Proteomes" id="UP000675781">
    <property type="component" value="Unassembled WGS sequence"/>
</dbReference>
<organism evidence="2 3">
    <name type="scientific">Actinospica durhamensis</name>
    <dbReference type="NCBI Taxonomy" id="1508375"/>
    <lineage>
        <taxon>Bacteria</taxon>
        <taxon>Bacillati</taxon>
        <taxon>Actinomycetota</taxon>
        <taxon>Actinomycetes</taxon>
        <taxon>Catenulisporales</taxon>
        <taxon>Actinospicaceae</taxon>
        <taxon>Actinospica</taxon>
    </lineage>
</organism>
<accession>A0A941IW25</accession>
<dbReference type="AlphaFoldDB" id="A0A941IW25"/>
<proteinExistence type="predicted"/>
<keyword evidence="2" id="KW-0413">Isomerase</keyword>
<keyword evidence="3" id="KW-1185">Reference proteome</keyword>
<sequence length="226" mass="25176">MDTAEAYRTVRARLLELAAQLDDDQAAAAVPALPAWTVRDTYAHMAGLSTEVARGELRRRATDEDTARQVEQRQGRTLKELSAEWSRVAPELDTLMGGPNAIAFGLMSADVWSHEMDIRGALDLPVERQDAVCTGIAAYIAGMLDHYWRKHDVTPAVHFSTVEGGEWRIGAGEPALVLRTTDYEFNRILIGRRSRAQLLALDWNGDVEPFIDRLHLFDLPLIDLAV</sequence>
<dbReference type="GO" id="GO:0016853">
    <property type="term" value="F:isomerase activity"/>
    <property type="evidence" value="ECO:0007669"/>
    <property type="project" value="UniProtKB-KW"/>
</dbReference>
<evidence type="ECO:0000259" key="1">
    <source>
        <dbReference type="Pfam" id="PF11716"/>
    </source>
</evidence>
<dbReference type="GO" id="GO:0046872">
    <property type="term" value="F:metal ion binding"/>
    <property type="evidence" value="ECO:0007669"/>
    <property type="project" value="InterPro"/>
</dbReference>
<dbReference type="InterPro" id="IPR024344">
    <property type="entry name" value="MDMPI_metal-binding"/>
</dbReference>
<name>A0A941IW25_9ACTN</name>
<dbReference type="SUPFAM" id="SSF109854">
    <property type="entry name" value="DinB/YfiT-like putative metalloenzymes"/>
    <property type="match status" value="1"/>
</dbReference>
<protein>
    <submittedName>
        <fullName evidence="2">Maleylpyruvate isomerase family mycothiol-dependent enzyme</fullName>
    </submittedName>
</protein>
<evidence type="ECO:0000313" key="3">
    <source>
        <dbReference type="Proteomes" id="UP000675781"/>
    </source>
</evidence>
<dbReference type="Gene3D" id="1.20.120.450">
    <property type="entry name" value="dinb family like domain"/>
    <property type="match status" value="1"/>
</dbReference>
<dbReference type="NCBIfam" id="TIGR03083">
    <property type="entry name" value="maleylpyruvate isomerase family mycothiol-dependent enzyme"/>
    <property type="match status" value="1"/>
</dbReference>
<dbReference type="InterPro" id="IPR034660">
    <property type="entry name" value="DinB/YfiT-like"/>
</dbReference>
<dbReference type="Pfam" id="PF11716">
    <property type="entry name" value="MDMPI_N"/>
    <property type="match status" value="1"/>
</dbReference>
<evidence type="ECO:0000313" key="2">
    <source>
        <dbReference type="EMBL" id="MBR7838346.1"/>
    </source>
</evidence>
<comment type="caution">
    <text evidence="2">The sequence shown here is derived from an EMBL/GenBank/DDBJ whole genome shotgun (WGS) entry which is preliminary data.</text>
</comment>
<dbReference type="EMBL" id="JAGSOG010000281">
    <property type="protein sequence ID" value="MBR7838346.1"/>
    <property type="molecule type" value="Genomic_DNA"/>
</dbReference>
<dbReference type="InterPro" id="IPR017517">
    <property type="entry name" value="Maleyloyr_isom"/>
</dbReference>